<dbReference type="RefSeq" id="WP_143020746.1">
    <property type="nucleotide sequence ID" value="NZ_FNCG01000005.1"/>
</dbReference>
<dbReference type="STRING" id="551996.SAMN05192573_105125"/>
<gene>
    <name evidence="2" type="ORF">SAMN05192573_105125</name>
</gene>
<accession>A0A1G7XNY6</accession>
<evidence type="ECO:0000256" key="1">
    <source>
        <dbReference type="SAM" id="SignalP"/>
    </source>
</evidence>
<feature type="signal peptide" evidence="1">
    <location>
        <begin position="1"/>
        <end position="19"/>
    </location>
</feature>
<feature type="chain" id="PRO_5011792808" description="DUF481 domain-containing protein" evidence="1">
    <location>
        <begin position="20"/>
        <end position="266"/>
    </location>
</feature>
<keyword evidence="1" id="KW-0732">Signal</keyword>
<protein>
    <recommendedName>
        <fullName evidence="4">DUF481 domain-containing protein</fullName>
    </recommendedName>
</protein>
<evidence type="ECO:0000313" key="3">
    <source>
        <dbReference type="Proteomes" id="UP000199705"/>
    </source>
</evidence>
<reference evidence="3" key="1">
    <citation type="submission" date="2016-10" db="EMBL/GenBank/DDBJ databases">
        <authorList>
            <person name="Varghese N."/>
            <person name="Submissions S."/>
        </authorList>
    </citation>
    <scope>NUCLEOTIDE SEQUENCE [LARGE SCALE GENOMIC DNA]</scope>
    <source>
        <strain evidence="3">Gh-67</strain>
    </source>
</reference>
<dbReference type="AlphaFoldDB" id="A0A1G7XNY6"/>
<keyword evidence="3" id="KW-1185">Reference proteome</keyword>
<sequence length="266" mass="30134">MKKILLAVCLMAMARPVLAQELYVNTEPASNMATGSLGIRVENQGYFKPSYKNRSTIEAMYGVSRHLMVHGSVYMSDYYNSSQHFEGGSVYAKYRFLSIDTVQKHFRGAFFAKLSSINNPIVNREITLEGDNSGAQGGVVFTQLLHKLALSGSASYLRAFNNSGNYEISTNRVRNAAAYTLSGGYLLLPRNYRDYKQVNLNLYCELLGKTNPGHSESYLDVAPALQLIFNSTCRLDFSYRTPIYNDMQRNTKNMYLIRLEYNFFNL</sequence>
<dbReference type="EMBL" id="FNCG01000005">
    <property type="protein sequence ID" value="SDG85908.1"/>
    <property type="molecule type" value="Genomic_DNA"/>
</dbReference>
<evidence type="ECO:0008006" key="4">
    <source>
        <dbReference type="Google" id="ProtNLM"/>
    </source>
</evidence>
<dbReference type="Proteomes" id="UP000199705">
    <property type="component" value="Unassembled WGS sequence"/>
</dbReference>
<proteinExistence type="predicted"/>
<name>A0A1G7XNY6_9SPHI</name>
<evidence type="ECO:0000313" key="2">
    <source>
        <dbReference type="EMBL" id="SDG85908.1"/>
    </source>
</evidence>
<organism evidence="2 3">
    <name type="scientific">Mucilaginibacter gossypii</name>
    <dbReference type="NCBI Taxonomy" id="551996"/>
    <lineage>
        <taxon>Bacteria</taxon>
        <taxon>Pseudomonadati</taxon>
        <taxon>Bacteroidota</taxon>
        <taxon>Sphingobacteriia</taxon>
        <taxon>Sphingobacteriales</taxon>
        <taxon>Sphingobacteriaceae</taxon>
        <taxon>Mucilaginibacter</taxon>
    </lineage>
</organism>